<proteinExistence type="predicted"/>
<feature type="domain" description="AB hydrolase-1" evidence="1">
    <location>
        <begin position="29"/>
        <end position="263"/>
    </location>
</feature>
<dbReference type="InterPro" id="IPR050228">
    <property type="entry name" value="Carboxylesterase_BioH"/>
</dbReference>
<dbReference type="InterPro" id="IPR000073">
    <property type="entry name" value="AB_hydrolase_1"/>
</dbReference>
<reference evidence="2 3" key="1">
    <citation type="submission" date="2017-03" db="EMBL/GenBank/DDBJ databases">
        <title>Lifting the veil on microbial sulfur biogeochemistry in mining wastewaters.</title>
        <authorList>
            <person name="Kantor R.S."/>
            <person name="Colenbrander Nelson T."/>
            <person name="Marshall S."/>
            <person name="Bennett D."/>
            <person name="Apte S."/>
            <person name="Camacho D."/>
            <person name="Thomas B.C."/>
            <person name="Warren L.A."/>
            <person name="Banfield J.F."/>
        </authorList>
    </citation>
    <scope>NUCLEOTIDE SEQUENCE [LARGE SCALE GENOMIC DNA]</scope>
    <source>
        <strain evidence="2">32-67-7</strain>
    </source>
</reference>
<evidence type="ECO:0000313" key="3">
    <source>
        <dbReference type="Proteomes" id="UP000215616"/>
    </source>
</evidence>
<dbReference type="Pfam" id="PF00561">
    <property type="entry name" value="Abhydrolase_1"/>
    <property type="match status" value="1"/>
</dbReference>
<dbReference type="PANTHER" id="PTHR43194">
    <property type="entry name" value="HYDROLASE ALPHA/BETA FOLD FAMILY"/>
    <property type="match status" value="1"/>
</dbReference>
<sequence length="286" mass="30422">MNRPTPVAFKTSDGIVLAADRYGARGRGSVILAHGGGQTRHAWAKTASALADREWEVIALDLRGHGDSGWSPTGDYRIHRFAEDLVDVVGTMPGRTAIIGASLGGLAGLYAEAEVAPGSFSSITLVDIVPSMDSDGAAKVMEFMGAHVAQGFGSLEEAAAVIAAYLPHRPRPKDLSGLAKNLRQCDDGRLRWHWDPGFVSGVHRGRTAQDTDAFQARLPGLTLPVHLIRGRLSELVSLEAAENFVALLPNAKFTDVAGASHMVAGDRNDAFLNAAVEFLESLDHQP</sequence>
<dbReference type="PANTHER" id="PTHR43194:SF2">
    <property type="entry name" value="PEROXISOMAL MEMBRANE PROTEIN LPX1"/>
    <property type="match status" value="1"/>
</dbReference>
<gene>
    <name evidence="2" type="ORF">B7Z12_03415</name>
</gene>
<dbReference type="InterPro" id="IPR029058">
    <property type="entry name" value="AB_hydrolase_fold"/>
</dbReference>
<dbReference type="Proteomes" id="UP000215616">
    <property type="component" value="Unassembled WGS sequence"/>
</dbReference>
<evidence type="ECO:0000259" key="1">
    <source>
        <dbReference type="Pfam" id="PF00561"/>
    </source>
</evidence>
<dbReference type="SUPFAM" id="SSF53474">
    <property type="entry name" value="alpha/beta-Hydrolases"/>
    <property type="match status" value="1"/>
</dbReference>
<dbReference type="GO" id="GO:0016787">
    <property type="term" value="F:hydrolase activity"/>
    <property type="evidence" value="ECO:0007669"/>
    <property type="project" value="UniProtKB-KW"/>
</dbReference>
<organism evidence="2 3">
    <name type="scientific">Caulobacter vibrioides</name>
    <name type="common">Caulobacter crescentus</name>
    <dbReference type="NCBI Taxonomy" id="155892"/>
    <lineage>
        <taxon>Bacteria</taxon>
        <taxon>Pseudomonadati</taxon>
        <taxon>Pseudomonadota</taxon>
        <taxon>Alphaproteobacteria</taxon>
        <taxon>Caulobacterales</taxon>
        <taxon>Caulobacteraceae</taxon>
        <taxon>Caulobacter</taxon>
    </lineage>
</organism>
<accession>A0A258DCZ9</accession>
<evidence type="ECO:0000313" key="2">
    <source>
        <dbReference type="EMBL" id="OYX05514.1"/>
    </source>
</evidence>
<name>A0A258DCZ9_CAUVI</name>
<comment type="caution">
    <text evidence="2">The sequence shown here is derived from an EMBL/GenBank/DDBJ whole genome shotgun (WGS) entry which is preliminary data.</text>
</comment>
<dbReference type="AlphaFoldDB" id="A0A258DCZ9"/>
<protein>
    <submittedName>
        <fullName evidence="2">Alpha/beta hydrolase</fullName>
    </submittedName>
</protein>
<dbReference type="Gene3D" id="3.40.50.1820">
    <property type="entry name" value="alpha/beta hydrolase"/>
    <property type="match status" value="1"/>
</dbReference>
<dbReference type="EMBL" id="NCDQ01000031">
    <property type="protein sequence ID" value="OYX05514.1"/>
    <property type="molecule type" value="Genomic_DNA"/>
</dbReference>
<keyword evidence="2" id="KW-0378">Hydrolase</keyword>